<proteinExistence type="predicted"/>
<feature type="transmembrane region" description="Helical" evidence="1">
    <location>
        <begin position="24"/>
        <end position="48"/>
    </location>
</feature>
<feature type="transmembrane region" description="Helical" evidence="1">
    <location>
        <begin position="60"/>
        <end position="85"/>
    </location>
</feature>
<evidence type="ECO:0000313" key="3">
    <source>
        <dbReference type="Proteomes" id="UP001501237"/>
    </source>
</evidence>
<gene>
    <name evidence="2" type="ORF">GCM10010468_56540</name>
</gene>
<evidence type="ECO:0000256" key="1">
    <source>
        <dbReference type="SAM" id="Phobius"/>
    </source>
</evidence>
<keyword evidence="1" id="KW-1133">Transmembrane helix</keyword>
<keyword evidence="1" id="KW-0472">Membrane</keyword>
<keyword evidence="3" id="KW-1185">Reference proteome</keyword>
<dbReference type="Proteomes" id="UP001501237">
    <property type="component" value="Unassembled WGS sequence"/>
</dbReference>
<dbReference type="EMBL" id="BAAAUV010000017">
    <property type="protein sequence ID" value="GAA3227616.1"/>
    <property type="molecule type" value="Genomic_DNA"/>
</dbReference>
<sequence>MVNDQRQAVDRSGVKALWLGLGSLLLALFCVPLPLGVVVGIIAVVVGLRARKPGVKVPGAVAGIVFGVIGTVISAIMCTGAVYLWSEINGYQKCTSTANTNTDEDACKDIWLPKLEKKLHVPEGTFTDHKDLF</sequence>
<organism evidence="2 3">
    <name type="scientific">Actinocorallia longicatena</name>
    <dbReference type="NCBI Taxonomy" id="111803"/>
    <lineage>
        <taxon>Bacteria</taxon>
        <taxon>Bacillati</taxon>
        <taxon>Actinomycetota</taxon>
        <taxon>Actinomycetes</taxon>
        <taxon>Streptosporangiales</taxon>
        <taxon>Thermomonosporaceae</taxon>
        <taxon>Actinocorallia</taxon>
    </lineage>
</organism>
<dbReference type="RefSeq" id="WP_344834187.1">
    <property type="nucleotide sequence ID" value="NZ_BAAAUV010000017.1"/>
</dbReference>
<accession>A0ABP6QJZ8</accession>
<evidence type="ECO:0000313" key="2">
    <source>
        <dbReference type="EMBL" id="GAA3227616.1"/>
    </source>
</evidence>
<comment type="caution">
    <text evidence="2">The sequence shown here is derived from an EMBL/GenBank/DDBJ whole genome shotgun (WGS) entry which is preliminary data.</text>
</comment>
<reference evidence="3" key="1">
    <citation type="journal article" date="2019" name="Int. J. Syst. Evol. Microbiol.">
        <title>The Global Catalogue of Microorganisms (GCM) 10K type strain sequencing project: providing services to taxonomists for standard genome sequencing and annotation.</title>
        <authorList>
            <consortium name="The Broad Institute Genomics Platform"/>
            <consortium name="The Broad Institute Genome Sequencing Center for Infectious Disease"/>
            <person name="Wu L."/>
            <person name="Ma J."/>
        </authorList>
    </citation>
    <scope>NUCLEOTIDE SEQUENCE [LARGE SCALE GENOMIC DNA]</scope>
    <source>
        <strain evidence="3">JCM 9377</strain>
    </source>
</reference>
<name>A0ABP6QJZ8_9ACTN</name>
<evidence type="ECO:0008006" key="4">
    <source>
        <dbReference type="Google" id="ProtNLM"/>
    </source>
</evidence>
<keyword evidence="1" id="KW-0812">Transmembrane</keyword>
<protein>
    <recommendedName>
        <fullName evidence="4">DUF4190 domain-containing protein</fullName>
    </recommendedName>
</protein>